<evidence type="ECO:0000313" key="2">
    <source>
        <dbReference type="Proteomes" id="UP000531659"/>
    </source>
</evidence>
<dbReference type="Proteomes" id="UP000531659">
    <property type="component" value="Unassembled WGS sequence"/>
</dbReference>
<accession>A0A7Y3SYF1</accession>
<protein>
    <submittedName>
        <fullName evidence="1">Uncharacterized protein</fullName>
    </submittedName>
</protein>
<name>A0A7Y3SYF1_9CLOT</name>
<organism evidence="1 2">
    <name type="scientific">Clostridium estertheticum</name>
    <dbReference type="NCBI Taxonomy" id="238834"/>
    <lineage>
        <taxon>Bacteria</taxon>
        <taxon>Bacillati</taxon>
        <taxon>Bacillota</taxon>
        <taxon>Clostridia</taxon>
        <taxon>Eubacteriales</taxon>
        <taxon>Clostridiaceae</taxon>
        <taxon>Clostridium</taxon>
    </lineage>
</organism>
<dbReference type="RefSeq" id="WP_171298311.1">
    <property type="nucleotide sequence ID" value="NZ_CP087098.1"/>
</dbReference>
<evidence type="ECO:0000313" key="1">
    <source>
        <dbReference type="EMBL" id="NNU77678.1"/>
    </source>
</evidence>
<gene>
    <name evidence="1" type="ORF">HLQ16_17240</name>
</gene>
<comment type="caution">
    <text evidence="1">The sequence shown here is derived from an EMBL/GenBank/DDBJ whole genome shotgun (WGS) entry which is preliminary data.</text>
</comment>
<dbReference type="AlphaFoldDB" id="A0A7Y3SYF1"/>
<reference evidence="1 2" key="1">
    <citation type="submission" date="2020-05" db="EMBL/GenBank/DDBJ databases">
        <title>Complete genome of Clostridium estertheticum subspecies estertheticum, isolated from Vacuum packed lamb meat from New Zealand imported to Switzerland.</title>
        <authorList>
            <person name="Wambui J."/>
            <person name="Stevens M.J.A."/>
            <person name="Stephan R."/>
        </authorList>
    </citation>
    <scope>NUCLEOTIDE SEQUENCE [LARGE SCALE GENOMIC DNA]</scope>
    <source>
        <strain evidence="1 2">CEST001</strain>
    </source>
</reference>
<dbReference type="EMBL" id="JABEYB010000014">
    <property type="protein sequence ID" value="NNU77678.1"/>
    <property type="molecule type" value="Genomic_DNA"/>
</dbReference>
<proteinExistence type="predicted"/>
<sequence>MINQDLILSEGNNINIATFKKGTVVDSAGVDEHMYSFDPAHSKTHN</sequence>